<proteinExistence type="predicted"/>
<dbReference type="InterPro" id="IPR015422">
    <property type="entry name" value="PyrdxlP-dep_Trfase_small"/>
</dbReference>
<dbReference type="Proteomes" id="UP000683310">
    <property type="component" value="Chromosome"/>
</dbReference>
<dbReference type="SUPFAM" id="SSF53383">
    <property type="entry name" value="PLP-dependent transferases"/>
    <property type="match status" value="1"/>
</dbReference>
<comment type="cofactor">
    <cofactor evidence="1">
        <name>pyridoxal 5'-phosphate</name>
        <dbReference type="ChEBI" id="CHEBI:597326"/>
    </cofactor>
</comment>
<protein>
    <recommendedName>
        <fullName evidence="2">8-amino-7-oxononanoate synthase</fullName>
        <ecNumber evidence="2">2.3.1.47</ecNumber>
    </recommendedName>
</protein>
<evidence type="ECO:0000256" key="5">
    <source>
        <dbReference type="ARBA" id="ARBA00023315"/>
    </source>
</evidence>
<dbReference type="EMBL" id="CP074371">
    <property type="protein sequence ID" value="QVI21227.1"/>
    <property type="molecule type" value="Genomic_DNA"/>
</dbReference>
<dbReference type="PANTHER" id="PTHR13693:SF100">
    <property type="entry name" value="8-AMINO-7-OXONONANOATE SYNTHASE"/>
    <property type="match status" value="1"/>
</dbReference>
<dbReference type="InterPro" id="IPR050087">
    <property type="entry name" value="AON_synthase_class-II"/>
</dbReference>
<gene>
    <name evidence="8" type="primary">cqsA</name>
    <name evidence="8" type="ORF">KHQ06_35390</name>
</gene>
<evidence type="ECO:0000313" key="8">
    <source>
        <dbReference type="EMBL" id="QVI21227.1"/>
    </source>
</evidence>
<comment type="catalytic activity">
    <reaction evidence="6">
        <text>6-carboxyhexanoyl-[ACP] + L-alanine + H(+) = (8S)-8-amino-7-oxononanoate + holo-[ACP] + CO2</text>
        <dbReference type="Rhea" id="RHEA:42288"/>
        <dbReference type="Rhea" id="RHEA-COMP:9685"/>
        <dbReference type="Rhea" id="RHEA-COMP:9955"/>
        <dbReference type="ChEBI" id="CHEBI:15378"/>
        <dbReference type="ChEBI" id="CHEBI:16526"/>
        <dbReference type="ChEBI" id="CHEBI:57972"/>
        <dbReference type="ChEBI" id="CHEBI:64479"/>
        <dbReference type="ChEBI" id="CHEBI:78846"/>
        <dbReference type="ChEBI" id="CHEBI:149468"/>
        <dbReference type="EC" id="2.3.1.47"/>
    </reaction>
</comment>
<keyword evidence="5" id="KW-0012">Acyltransferase</keyword>
<name>A0ABX8CMR7_9NOCA</name>
<evidence type="ECO:0000256" key="6">
    <source>
        <dbReference type="ARBA" id="ARBA00047715"/>
    </source>
</evidence>
<evidence type="ECO:0000259" key="7">
    <source>
        <dbReference type="Pfam" id="PF00155"/>
    </source>
</evidence>
<dbReference type="Gene3D" id="3.40.640.10">
    <property type="entry name" value="Type I PLP-dependent aspartate aminotransferase-like (Major domain)"/>
    <property type="match status" value="1"/>
</dbReference>
<evidence type="ECO:0000256" key="2">
    <source>
        <dbReference type="ARBA" id="ARBA00013187"/>
    </source>
</evidence>
<dbReference type="PANTHER" id="PTHR13693">
    <property type="entry name" value="CLASS II AMINOTRANSFERASE/8-AMINO-7-OXONONANOATE SYNTHASE"/>
    <property type="match status" value="1"/>
</dbReference>
<evidence type="ECO:0000256" key="1">
    <source>
        <dbReference type="ARBA" id="ARBA00001933"/>
    </source>
</evidence>
<sequence>MILHGKRKSSGAIEVDSNDYLALTGDTRITGAMREALVSGATLASGVFLHGEHPQLRLENDLATFLDAPAGVLCQSGLEANVGLLQAICDAETPVYIDYLAHMSLWQGAKLAGAPIHPFRHNDAEQLRAQVDKYGPGVIAVDSLYSTNGSRAPLVELCAVAADTGSVLVVDESHTLGIYGPDGAGLVVEENLADRVHFRTASLSKAFGGRAGFITAPDRKFADYFKMESYPAIFSSTLQPHDIAGPAAALAVIRGADQRRSRLREVGARLRNGLRHMGFDLEDSVGQIIPVLGGPEQRTMAVRDLLEEHNVFGSVFCAPATSQDRAIIRLSLHAALTDDDVDQILTACRTVRDTLGARPPVRLRRAS</sequence>
<dbReference type="Gene3D" id="3.90.1150.10">
    <property type="entry name" value="Aspartate Aminotransferase, domain 1"/>
    <property type="match status" value="1"/>
</dbReference>
<dbReference type="InterPro" id="IPR015421">
    <property type="entry name" value="PyrdxlP-dep_Trfase_major"/>
</dbReference>
<organism evidence="8 9">
    <name type="scientific">Nocardia tengchongensis</name>
    <dbReference type="NCBI Taxonomy" id="2055889"/>
    <lineage>
        <taxon>Bacteria</taxon>
        <taxon>Bacillati</taxon>
        <taxon>Actinomycetota</taxon>
        <taxon>Actinomycetes</taxon>
        <taxon>Mycobacteriales</taxon>
        <taxon>Nocardiaceae</taxon>
        <taxon>Nocardia</taxon>
    </lineage>
</organism>
<feature type="domain" description="Aminotransferase class I/classII large" evidence="7">
    <location>
        <begin position="13"/>
        <end position="346"/>
    </location>
</feature>
<keyword evidence="4" id="KW-0663">Pyridoxal phosphate</keyword>
<keyword evidence="9" id="KW-1185">Reference proteome</keyword>
<evidence type="ECO:0000256" key="3">
    <source>
        <dbReference type="ARBA" id="ARBA00022679"/>
    </source>
</evidence>
<reference evidence="8 9" key="1">
    <citation type="submission" date="2021-04" db="EMBL/GenBank/DDBJ databases">
        <title>Nocardia tengchongensis.</title>
        <authorList>
            <person name="Zhuang k."/>
            <person name="Ran Y."/>
            <person name="Li W."/>
        </authorList>
    </citation>
    <scope>NUCLEOTIDE SEQUENCE [LARGE SCALE GENOMIC DNA]</scope>
    <source>
        <strain evidence="8 9">CFH S0057</strain>
    </source>
</reference>
<dbReference type="InterPro" id="IPR004839">
    <property type="entry name" value="Aminotransferase_I/II_large"/>
</dbReference>
<keyword evidence="3" id="KW-0808">Transferase</keyword>
<dbReference type="EC" id="2.3.1.47" evidence="2"/>
<evidence type="ECO:0000313" key="9">
    <source>
        <dbReference type="Proteomes" id="UP000683310"/>
    </source>
</evidence>
<dbReference type="InterPro" id="IPR015424">
    <property type="entry name" value="PyrdxlP-dep_Trfase"/>
</dbReference>
<evidence type="ECO:0000256" key="4">
    <source>
        <dbReference type="ARBA" id="ARBA00022898"/>
    </source>
</evidence>
<dbReference type="Pfam" id="PF00155">
    <property type="entry name" value="Aminotran_1_2"/>
    <property type="match status" value="1"/>
</dbReference>
<accession>A0ABX8CMR7</accession>
<dbReference type="NCBIfam" id="NF005526">
    <property type="entry name" value="PRK07179.1"/>
    <property type="match status" value="1"/>
</dbReference>